<evidence type="ECO:0008006" key="2">
    <source>
        <dbReference type="Google" id="ProtNLM"/>
    </source>
</evidence>
<comment type="caution">
    <text evidence="1">The sequence shown here is derived from an EMBL/GenBank/DDBJ whole genome shotgun (WGS) entry which is preliminary data.</text>
</comment>
<name>A0A8H8CFK6_PSICU</name>
<evidence type="ECO:0000313" key="1">
    <source>
        <dbReference type="EMBL" id="KAG5164387.1"/>
    </source>
</evidence>
<dbReference type="EMBL" id="JAFIQS010000012">
    <property type="protein sequence ID" value="KAG5164387.1"/>
    <property type="molecule type" value="Genomic_DNA"/>
</dbReference>
<accession>A0A8H8CFK6</accession>
<sequence length="562" mass="64166">MSGSATEETTVLADAASSPISSLCYEVLWTIFRTNADIHWNRAPMNVMQMKYYYGPRSLDMLRYSSQVCRQWREIILESPSLWGMAIELDLLIHKKESLWAKEVMKRTEKSKLYISGWFNGSKPAPRTFFASLLSENWERIRRIDVGITKAKHLDPEMWGALFRPSECLEIIRIHVDEDEVPYPRMDHDGQGPIFSGTAPTLYDFSVHNIPAQCFSLSSPWLSQLRRLVISTPSAFNATDILVALGRLSALEHLVLKHVLPPVKEQLQSVSLPNLRSLNISKDFTTSSFLLKWINPGVGSTLQLNLHGYDLILHHDMFSLCKEIPRYFDNFFECAPFAKCMLLEPGYNRFKVDGWKSVDGIDSLSRRGDFSVSVSGGTAERRSQTTRPQQLIASLGACGFTHVTRFAFEPTEHLARLEDQSAFIPLLSGLRSVNHLMASPYALGALVELQETASDLFFPALTRLQFITGLWQEPTPTYHTDPVFRFIESRRESGKPISVFDVSESRYNEQYLDWTYLDKITGLKVTWSDDEGDLKEYICGTGQPEKLNLRKKWSTPWQRIEL</sequence>
<dbReference type="AlphaFoldDB" id="A0A8H8CFK6"/>
<protein>
    <recommendedName>
        <fullName evidence="2">F-box domain-containing protein</fullName>
    </recommendedName>
</protein>
<dbReference type="SUPFAM" id="SSF52047">
    <property type="entry name" value="RNI-like"/>
    <property type="match status" value="1"/>
</dbReference>
<organism evidence="1">
    <name type="scientific">Psilocybe cubensis</name>
    <name type="common">Psychedelic mushroom</name>
    <name type="synonym">Stropharia cubensis</name>
    <dbReference type="NCBI Taxonomy" id="181762"/>
    <lineage>
        <taxon>Eukaryota</taxon>
        <taxon>Fungi</taxon>
        <taxon>Dikarya</taxon>
        <taxon>Basidiomycota</taxon>
        <taxon>Agaricomycotina</taxon>
        <taxon>Agaricomycetes</taxon>
        <taxon>Agaricomycetidae</taxon>
        <taxon>Agaricales</taxon>
        <taxon>Agaricineae</taxon>
        <taxon>Strophariaceae</taxon>
        <taxon>Psilocybe</taxon>
    </lineage>
</organism>
<reference evidence="1" key="1">
    <citation type="submission" date="2021-02" db="EMBL/GenBank/DDBJ databases">
        <title>Psilocybe cubensis genome.</title>
        <authorList>
            <person name="Mckernan K.J."/>
            <person name="Crawford S."/>
            <person name="Trippe A."/>
            <person name="Kane L.T."/>
            <person name="Mclaughlin S."/>
        </authorList>
    </citation>
    <scope>NUCLEOTIDE SEQUENCE [LARGE SCALE GENOMIC DNA]</scope>
    <source>
        <strain evidence="1">MGC-MH-2018</strain>
    </source>
</reference>
<gene>
    <name evidence="1" type="ORF">JR316_010893</name>
</gene>
<proteinExistence type="predicted"/>
<dbReference type="Gene3D" id="1.20.1280.50">
    <property type="match status" value="1"/>
</dbReference>